<evidence type="ECO:0000313" key="4">
    <source>
        <dbReference type="Proteomes" id="UP000631312"/>
    </source>
</evidence>
<gene>
    <name evidence="1" type="ORF">Alo02nite_77370</name>
    <name evidence="2" type="ORF">BJ964_006701</name>
</gene>
<comment type="caution">
    <text evidence="2">The sequence shown here is derived from an EMBL/GenBank/DDBJ whole genome shotgun (WGS) entry which is preliminary data.</text>
</comment>
<proteinExistence type="predicted"/>
<dbReference type="Pfam" id="PF06067">
    <property type="entry name" value="DUF932"/>
    <property type="match status" value="1"/>
</dbReference>
<dbReference type="InterPro" id="IPR026325">
    <property type="entry name" value="DUF932"/>
</dbReference>
<dbReference type="InterPro" id="IPR017686">
    <property type="entry name" value="Phg/plasmid-like_prot"/>
</dbReference>
<evidence type="ECO:0000313" key="1">
    <source>
        <dbReference type="EMBL" id="GIE44839.1"/>
    </source>
</evidence>
<reference evidence="1 4" key="2">
    <citation type="submission" date="2021-01" db="EMBL/GenBank/DDBJ databases">
        <title>Whole genome shotgun sequence of Actinoplanes lobatus NBRC 12513.</title>
        <authorList>
            <person name="Komaki H."/>
            <person name="Tamura T."/>
        </authorList>
    </citation>
    <scope>NUCLEOTIDE SEQUENCE [LARGE SCALE GENOMIC DNA]</scope>
    <source>
        <strain evidence="1 4">NBRC 12513</strain>
    </source>
</reference>
<reference evidence="2 3" key="1">
    <citation type="submission" date="2020-08" db="EMBL/GenBank/DDBJ databases">
        <title>Sequencing the genomes of 1000 actinobacteria strains.</title>
        <authorList>
            <person name="Klenk H.-P."/>
        </authorList>
    </citation>
    <scope>NUCLEOTIDE SEQUENCE [LARGE SCALE GENOMIC DNA]</scope>
    <source>
        <strain evidence="2 3">DSM 43150</strain>
    </source>
</reference>
<dbReference type="Proteomes" id="UP000631312">
    <property type="component" value="Unassembled WGS sequence"/>
</dbReference>
<organism evidence="2 3">
    <name type="scientific">Actinoplanes lobatus</name>
    <dbReference type="NCBI Taxonomy" id="113568"/>
    <lineage>
        <taxon>Bacteria</taxon>
        <taxon>Bacillati</taxon>
        <taxon>Actinomycetota</taxon>
        <taxon>Actinomycetes</taxon>
        <taxon>Micromonosporales</taxon>
        <taxon>Micromonosporaceae</taxon>
        <taxon>Actinoplanes</taxon>
    </lineage>
</organism>
<dbReference type="EMBL" id="JACHNC010000001">
    <property type="protein sequence ID" value="MBB4752540.1"/>
    <property type="molecule type" value="Genomic_DNA"/>
</dbReference>
<name>A0A7W7HL45_9ACTN</name>
<dbReference type="AlphaFoldDB" id="A0A7W7HL45"/>
<accession>A0A7W7HL45</accession>
<dbReference type="Proteomes" id="UP000590511">
    <property type="component" value="Unassembled WGS sequence"/>
</dbReference>
<keyword evidence="4" id="KW-1185">Reference proteome</keyword>
<evidence type="ECO:0000313" key="2">
    <source>
        <dbReference type="EMBL" id="MBB4752540.1"/>
    </source>
</evidence>
<dbReference type="EMBL" id="BOMP01000143">
    <property type="protein sequence ID" value="GIE44839.1"/>
    <property type="molecule type" value="Genomic_DNA"/>
</dbReference>
<sequence>MAHLIEQFTDGTAAFVSARQDAWHRLGTVTTGCLTAAEVMQAAYLGGWEVRKEPLQTVGTAVPVAGKWATTRRHPKTGAREVLGVVGRSYQVVQNEQAAGLLEFIVDETGAHFETAGSLRGGREVFVTMRLPQTMRVAGVDDLDLYLAMCTTHDGSRQIRILVTPVRIVCANTQAAAFGDNVGEYALRHTGDVTAKLTDIRQALNLVPVYLDRFQAEAEHMIEQQLEWQLQAVAGRLWPLDDDASEQAFLRTMARDRDLRMLFEQAPTQENIRGTAWAGYQAIVEWLDHFQPTADDDARAVKVLTDGTTHGLKKRAFDLVRAV</sequence>
<evidence type="ECO:0000313" key="3">
    <source>
        <dbReference type="Proteomes" id="UP000590511"/>
    </source>
</evidence>
<protein>
    <submittedName>
        <fullName evidence="2">Phage/plasmid-like protein (TIGR03299 family)</fullName>
    </submittedName>
</protein>
<dbReference type="NCBIfam" id="TIGR03299">
    <property type="entry name" value="LGT_TIGR03299"/>
    <property type="match status" value="1"/>
</dbReference>
<dbReference type="RefSeq" id="WP_188124370.1">
    <property type="nucleotide sequence ID" value="NZ_BOMP01000143.1"/>
</dbReference>